<accession>A0A6J1TQ76</accession>
<evidence type="ECO:0000313" key="5">
    <source>
        <dbReference type="RefSeq" id="XP_052126149.1"/>
    </source>
</evidence>
<evidence type="ECO:0000313" key="2">
    <source>
        <dbReference type="Proteomes" id="UP000504606"/>
    </source>
</evidence>
<dbReference type="OrthoDB" id="8188324at2759"/>
<evidence type="ECO:0000313" key="3">
    <source>
        <dbReference type="RefSeq" id="XP_026293730.1"/>
    </source>
</evidence>
<protein>
    <submittedName>
        <fullName evidence="4">Uncharacterized protein LOC113217870 isoform X1</fullName>
    </submittedName>
    <submittedName>
        <fullName evidence="3">Uncharacterized protein LOC113217870 isoform X2</fullName>
    </submittedName>
    <submittedName>
        <fullName evidence="5">Uncharacterized protein LOC113217870 isoform X3</fullName>
    </submittedName>
</protein>
<dbReference type="RefSeq" id="XP_052126148.1">
    <property type="nucleotide sequence ID" value="XM_052270188.1"/>
</dbReference>
<organism evidence="2 3">
    <name type="scientific">Frankliniella occidentalis</name>
    <name type="common">Western flower thrips</name>
    <name type="synonym">Euthrips occidentalis</name>
    <dbReference type="NCBI Taxonomy" id="133901"/>
    <lineage>
        <taxon>Eukaryota</taxon>
        <taxon>Metazoa</taxon>
        <taxon>Ecdysozoa</taxon>
        <taxon>Arthropoda</taxon>
        <taxon>Hexapoda</taxon>
        <taxon>Insecta</taxon>
        <taxon>Pterygota</taxon>
        <taxon>Neoptera</taxon>
        <taxon>Paraneoptera</taxon>
        <taxon>Thysanoptera</taxon>
        <taxon>Terebrantia</taxon>
        <taxon>Thripoidea</taxon>
        <taxon>Thripidae</taxon>
        <taxon>Frankliniella</taxon>
    </lineage>
</organism>
<gene>
    <name evidence="3 4 5" type="primary">LOC113217870</name>
</gene>
<dbReference type="Proteomes" id="UP000504606">
    <property type="component" value="Unplaced"/>
</dbReference>
<dbReference type="AlphaFoldDB" id="A0A6J1TQ76"/>
<keyword evidence="2" id="KW-1185">Reference proteome</keyword>
<keyword evidence="1" id="KW-0472">Membrane</keyword>
<proteinExistence type="predicted"/>
<name>A0A6J1TQ76_FRAOC</name>
<keyword evidence="1" id="KW-1133">Transmembrane helix</keyword>
<sequence>MPFASCYSEYQQHSRPAAKMSALRFILLCTLSVFLFAQFVLSRPEEEGSLKSVEAKVSVAVEDLKKNVGELFNNLTTFIQTEISKNPEASDIYKNITSSLSAVAQQMKDAVASVTPKP</sequence>
<dbReference type="RefSeq" id="XP_026293730.1">
    <property type="nucleotide sequence ID" value="XM_026437945.2"/>
</dbReference>
<dbReference type="GeneID" id="113217870"/>
<keyword evidence="1" id="KW-0812">Transmembrane</keyword>
<dbReference type="KEGG" id="foc:113217870"/>
<evidence type="ECO:0000313" key="4">
    <source>
        <dbReference type="RefSeq" id="XP_052126148.1"/>
    </source>
</evidence>
<dbReference type="RefSeq" id="XP_052126149.1">
    <property type="nucleotide sequence ID" value="XM_052270189.1"/>
</dbReference>
<reference evidence="3 4" key="1">
    <citation type="submission" date="2025-04" db="UniProtKB">
        <authorList>
            <consortium name="RefSeq"/>
        </authorList>
    </citation>
    <scope>IDENTIFICATION</scope>
    <source>
        <tissue evidence="3 4">Whole organism</tissue>
    </source>
</reference>
<feature type="transmembrane region" description="Helical" evidence="1">
    <location>
        <begin position="21"/>
        <end position="41"/>
    </location>
</feature>
<evidence type="ECO:0000256" key="1">
    <source>
        <dbReference type="SAM" id="Phobius"/>
    </source>
</evidence>